<evidence type="ECO:0000313" key="4">
    <source>
        <dbReference type="EMBL" id="BCJ36952.1"/>
    </source>
</evidence>
<dbReference type="RefSeq" id="WP_203963234.1">
    <property type="nucleotide sequence ID" value="NZ_AP023355.1"/>
</dbReference>
<dbReference type="Gene3D" id="1.50.10.10">
    <property type="match status" value="1"/>
</dbReference>
<dbReference type="GO" id="GO:0005975">
    <property type="term" value="P:carbohydrate metabolic process"/>
    <property type="evidence" value="ECO:0007669"/>
    <property type="project" value="InterPro"/>
</dbReference>
<feature type="domain" description="Trehalase-like N-terminal" evidence="3">
    <location>
        <begin position="3"/>
        <end position="132"/>
    </location>
</feature>
<dbReference type="Pfam" id="PF19291">
    <property type="entry name" value="TREH_N"/>
    <property type="match status" value="1"/>
</dbReference>
<dbReference type="InterPro" id="IPR045582">
    <property type="entry name" value="Trehalase-like_N"/>
</dbReference>
<evidence type="ECO:0000313" key="5">
    <source>
        <dbReference type="Proteomes" id="UP000611640"/>
    </source>
</evidence>
<dbReference type="Proteomes" id="UP000611640">
    <property type="component" value="Chromosome"/>
</dbReference>
<dbReference type="AlphaFoldDB" id="A0A7R7HY54"/>
<evidence type="ECO:0000256" key="1">
    <source>
        <dbReference type="SAM" id="MobiDB-lite"/>
    </source>
</evidence>
<name>A0A7R7HY54_9ACTN</name>
<dbReference type="PANTHER" id="PTHR31616">
    <property type="entry name" value="TREHALASE"/>
    <property type="match status" value="1"/>
</dbReference>
<dbReference type="PANTHER" id="PTHR31616:SF0">
    <property type="entry name" value="GLUCAN 1,4-ALPHA-GLUCOSIDASE"/>
    <property type="match status" value="1"/>
</dbReference>
<accession>A0A7R7HY54</accession>
<protein>
    <submittedName>
        <fullName evidence="4">Glucoamylase</fullName>
    </submittedName>
</protein>
<dbReference type="GO" id="GO:0004553">
    <property type="term" value="F:hydrolase activity, hydrolyzing O-glycosyl compounds"/>
    <property type="evidence" value="ECO:0007669"/>
    <property type="project" value="TreeGrafter"/>
</dbReference>
<dbReference type="InterPro" id="IPR008928">
    <property type="entry name" value="6-hairpin_glycosidase_sf"/>
</dbReference>
<proteinExistence type="predicted"/>
<dbReference type="InterPro" id="IPR012341">
    <property type="entry name" value="6hp_glycosidase-like_sf"/>
</dbReference>
<dbReference type="InterPro" id="IPR011613">
    <property type="entry name" value="GH15-like"/>
</dbReference>
<organism evidence="4 5">
    <name type="scientific">Actinocatenispora thailandica</name>
    <dbReference type="NCBI Taxonomy" id="227318"/>
    <lineage>
        <taxon>Bacteria</taxon>
        <taxon>Bacillati</taxon>
        <taxon>Actinomycetota</taxon>
        <taxon>Actinomycetes</taxon>
        <taxon>Micromonosporales</taxon>
        <taxon>Micromonosporaceae</taxon>
        <taxon>Actinocatenispora</taxon>
    </lineage>
</organism>
<reference evidence="4 5" key="1">
    <citation type="submission" date="2020-08" db="EMBL/GenBank/DDBJ databases">
        <title>Whole genome shotgun sequence of Actinocatenispora thailandica NBRC 105041.</title>
        <authorList>
            <person name="Komaki H."/>
            <person name="Tamura T."/>
        </authorList>
    </citation>
    <scope>NUCLEOTIDE SEQUENCE [LARGE SCALE GENOMIC DNA]</scope>
    <source>
        <strain evidence="4 5">NBRC 105041</strain>
    </source>
</reference>
<evidence type="ECO:0000259" key="2">
    <source>
        <dbReference type="Pfam" id="PF00723"/>
    </source>
</evidence>
<keyword evidence="5" id="KW-1185">Reference proteome</keyword>
<gene>
    <name evidence="4" type="ORF">Athai_44550</name>
</gene>
<dbReference type="SUPFAM" id="SSF48208">
    <property type="entry name" value="Six-hairpin glycosidases"/>
    <property type="match status" value="1"/>
</dbReference>
<dbReference type="KEGG" id="atl:Athai_44550"/>
<dbReference type="EMBL" id="AP023355">
    <property type="protein sequence ID" value="BCJ36952.1"/>
    <property type="molecule type" value="Genomic_DNA"/>
</dbReference>
<evidence type="ECO:0000259" key="3">
    <source>
        <dbReference type="Pfam" id="PF19291"/>
    </source>
</evidence>
<sequence length="623" mass="69924">MPLPIENYALIGDTHSAALVGSDGSIDWLCLPRFDSPAVFSALLGGPSDGRWQLCPAGEVSSVHRRYRDETMVLETDFVTPTGRVRVIDFMPVRDRRADVMRTVECVDGTVEMRMEWVIRFDYGEIVPWVQRRSDAQGRPAITAIGGPDAVCLRGDPLPEHDSTDHRHVSTFTVAAGERRTFSMTWYPSSDPDVPTEHDVDEQLPRTERFWRSWARKCKYRGPYRAQVVRSALTLKALTYDPTGGIVAAPTTSLPEQLGGERNWDYRYCWLRDASLTLRSMLDHGYKAEAKAWRSWLLRSVAGDPEDLQILYGVAGERRLFEWTVDTLDGYQGAKPVRVGNAASGQLQLDVYGEVLDALHEARVEGVKEDDFSWPLQLALADNLLSKWDQPDNGIWEVRGELRHFTHSRMMVWVALDRLVQAVEVSGLPGDVERWRTMRDEVHEEILTKGWNDEVGAFTQYYGGSTVDAAVLLMPQVGFLPADDERFLSTVAVIERELRDGPFVKRYSTRPAEAESSTVDGLPPGEGAFLMCSFWLVRAYAMAGRTEQATELFDQLLGLCNDVGLLAEEYDIERNRMLGNFPQAFSHLALISAAQAVTTAGAPDRGRVREQSDGPGYGELRTR</sequence>
<feature type="region of interest" description="Disordered" evidence="1">
    <location>
        <begin position="601"/>
        <end position="623"/>
    </location>
</feature>
<dbReference type="Pfam" id="PF00723">
    <property type="entry name" value="Glyco_hydro_15"/>
    <property type="match status" value="1"/>
</dbReference>
<feature type="domain" description="GH15-like" evidence="2">
    <location>
        <begin position="223"/>
        <end position="594"/>
    </location>
</feature>